<dbReference type="Proteomes" id="UP000830583">
    <property type="component" value="Chromosome"/>
</dbReference>
<keyword evidence="4" id="KW-1185">Reference proteome</keyword>
<evidence type="ECO:0000313" key="3">
    <source>
        <dbReference type="EMBL" id="UPQ78697.1"/>
    </source>
</evidence>
<feature type="transmembrane region" description="Helical" evidence="1">
    <location>
        <begin position="140"/>
        <end position="161"/>
    </location>
</feature>
<dbReference type="RefSeq" id="WP_248433645.1">
    <property type="nucleotide sequence ID" value="NZ_CP096205.1"/>
</dbReference>
<gene>
    <name evidence="3" type="ORF">M0M57_13850</name>
</gene>
<evidence type="ECO:0000313" key="4">
    <source>
        <dbReference type="Proteomes" id="UP000830583"/>
    </source>
</evidence>
<dbReference type="InterPro" id="IPR027417">
    <property type="entry name" value="P-loop_NTPase"/>
</dbReference>
<evidence type="ECO:0000259" key="2">
    <source>
        <dbReference type="Pfam" id="PF07693"/>
    </source>
</evidence>
<name>A0ABY4KGW7_9FLAO</name>
<feature type="transmembrane region" description="Helical" evidence="1">
    <location>
        <begin position="173"/>
        <end position="194"/>
    </location>
</feature>
<organism evidence="3 4">
    <name type="scientific">Flavobacterium azooxidireducens</name>
    <dbReference type="NCBI Taxonomy" id="1871076"/>
    <lineage>
        <taxon>Bacteria</taxon>
        <taxon>Pseudomonadati</taxon>
        <taxon>Bacteroidota</taxon>
        <taxon>Flavobacteriia</taxon>
        <taxon>Flavobacteriales</taxon>
        <taxon>Flavobacteriaceae</taxon>
        <taxon>Flavobacterium</taxon>
    </lineage>
</organism>
<dbReference type="SUPFAM" id="SSF52540">
    <property type="entry name" value="P-loop containing nucleoside triphosphate hydrolases"/>
    <property type="match status" value="1"/>
</dbReference>
<reference evidence="3" key="1">
    <citation type="submission" date="2022-04" db="EMBL/GenBank/DDBJ databases">
        <title>Consumption of N2O by Flavobacterium azooxidireducens sp. nov. isolated from Decomposing Leaf Litter of Phragmites australis (Cav.).</title>
        <authorList>
            <person name="Behrendt U."/>
            <person name="Spanner T."/>
            <person name="Augustin J."/>
            <person name="Horn M.A."/>
            <person name="Kolb S."/>
            <person name="Ulrich A."/>
        </authorList>
    </citation>
    <scope>NUCLEOTIDE SEQUENCE</scope>
    <source>
        <strain evidence="3">IGB 4-14</strain>
    </source>
</reference>
<accession>A0ABY4KGW7</accession>
<sequence>MIKKNDFQFISEKPLKANNSISLSFGHKEIVSVLKKIVKKSPESFTIGLYGDWGSGKSSIAVSLKEELKNEIPLVIFDVWKHEGDSLRRTFLSHLVKDLKKYNDEKVFSLKYELDERTSNTKVVNDEIQILNWKKIKPHFFALLIISSGLLLPFLLFSLILDIWLNLIDLSNVIGQIVISIFSLLSFSVLFKYINQFIEVKKITTTQDKFKDPNEFENEFKRILNEGLKKEKLIIVFDNLDRVNGDKALEIMSTIKTFLDPIDESVKDKDVTFIIPCDEKAIKRHLKKSLNYKEDDKDYETYSSEYLRKFFNTIIWIPEFYTNELEKLAKQCLKNSKIAELDNEDIAALIVLVFDKNPRQIIQYVNILISNFLLIEKRNISGFNLKNQMAQFAKYLLLVQKFPDVMEYLKSNLIYDLEEISSKNFKEINFLKDVNESDFKKFLTLTSYIKINSLDVFFKLRKSEFEEKFPNSERLIKMIETQEINNIINVNDLNKNLNKERQFELGEDFEYLDKLSIRENLEDFNFIIQQKIRNTKNSILVCKFIDGLLFLTKHYEITLHTITYRVIYDKFKNSTQNISFINSENIVSQIFEKVYEDYLRNNFIRELKRQWIADFINFHDDTEFEDGYYSGEYINDLLEMFIKNNNYFDFEELDKIRNIITNKFSTNLEIFDRISTDKNLRKKLASSKYIKEIIKNINLFLEADIEEMNIESENDYITIIKILDLISYYEDSFYNVELNTQISIFINNQIKYVVGLKFDENQKEKMLEKYFILFTKIHNTTNHVPTIESDQLYETIKSQFIESNYKNSIWFFKFYFTYNYVSNISATKKDDFKLRIKSFFDRRIDAQIMYDSIIKKVEIETLFKEVEYKNVLLTKSNLSFDYFKVFYNYFSDEEKQFLFNSWIVNEIDLFTEILDSKKIIIPDSLKTAEYILNHIQLGNDLIEREKLYAILFKIKDLDFYDFKKYSNQIIALVTSDNQEEQNLGLRELNKNRVKIDEKDLAVSCINRLIKNLKFINNKSRNVINILRTNFDGKKKFFNEQLKKNPSIIELSSDYIINQSDYEFFISLKENLYKNNDIDLSKSLLSKYSQLELSNVTIFGKIKPFIINIIEDNNSTNYLDEIKEFIKIYDEKVHIENKDSYFENLKNQFNL</sequence>
<proteinExistence type="predicted"/>
<dbReference type="Gene3D" id="3.40.50.300">
    <property type="entry name" value="P-loop containing nucleotide triphosphate hydrolases"/>
    <property type="match status" value="1"/>
</dbReference>
<dbReference type="InterPro" id="IPR011646">
    <property type="entry name" value="KAP_P-loop"/>
</dbReference>
<evidence type="ECO:0000256" key="1">
    <source>
        <dbReference type="SAM" id="Phobius"/>
    </source>
</evidence>
<keyword evidence="1" id="KW-0472">Membrane</keyword>
<protein>
    <submittedName>
        <fullName evidence="3">KAP family NTPase</fullName>
    </submittedName>
</protein>
<keyword evidence="1" id="KW-0812">Transmembrane</keyword>
<dbReference type="Pfam" id="PF07693">
    <property type="entry name" value="KAP_NTPase"/>
    <property type="match status" value="1"/>
</dbReference>
<dbReference type="EMBL" id="CP096205">
    <property type="protein sequence ID" value="UPQ78697.1"/>
    <property type="molecule type" value="Genomic_DNA"/>
</dbReference>
<keyword evidence="1" id="KW-1133">Transmembrane helix</keyword>
<feature type="domain" description="KAP NTPase" evidence="2">
    <location>
        <begin position="30"/>
        <end position="368"/>
    </location>
</feature>